<feature type="domain" description="TonB-dependent receptor plug" evidence="16">
    <location>
        <begin position="57"/>
        <end position="167"/>
    </location>
</feature>
<dbReference type="InterPro" id="IPR011276">
    <property type="entry name" value="TonB_haem/Hb_rcpt"/>
</dbReference>
<evidence type="ECO:0000256" key="6">
    <source>
        <dbReference type="ARBA" id="ARBA00022729"/>
    </source>
</evidence>
<keyword evidence="8 11" id="KW-0472">Membrane</keyword>
<keyword evidence="5 11" id="KW-0812">Transmembrane</keyword>
<dbReference type="InterPro" id="IPR039426">
    <property type="entry name" value="TonB-dep_rcpt-like"/>
</dbReference>
<comment type="similarity">
    <text evidence="2">Belongs to the TonB-dependent receptor family. Hemoglobin/haptoglobin binding protein subfamily.</text>
</comment>
<dbReference type="Pfam" id="PF00593">
    <property type="entry name" value="TonB_dep_Rec_b-barrel"/>
    <property type="match status" value="1"/>
</dbReference>
<evidence type="ECO:0000256" key="4">
    <source>
        <dbReference type="ARBA" id="ARBA00022452"/>
    </source>
</evidence>
<dbReference type="PANTHER" id="PTHR30069:SF29">
    <property type="entry name" value="HEMOGLOBIN AND HEMOGLOBIN-HAPTOGLOBIN-BINDING PROTEIN 1-RELATED"/>
    <property type="match status" value="1"/>
</dbReference>
<keyword evidence="4 11" id="KW-1134">Transmembrane beta strand</keyword>
<evidence type="ECO:0000256" key="9">
    <source>
        <dbReference type="ARBA" id="ARBA00023170"/>
    </source>
</evidence>
<dbReference type="PROSITE" id="PS52016">
    <property type="entry name" value="TONB_DEPENDENT_REC_3"/>
    <property type="match status" value="1"/>
</dbReference>
<evidence type="ECO:0000313" key="17">
    <source>
        <dbReference type="EMBL" id="TAA24307.1"/>
    </source>
</evidence>
<accession>A0A4Q8L894</accession>
<dbReference type="PANTHER" id="PTHR30069">
    <property type="entry name" value="TONB-DEPENDENT OUTER MEMBRANE RECEPTOR"/>
    <property type="match status" value="1"/>
</dbReference>
<dbReference type="Gene3D" id="2.170.130.10">
    <property type="entry name" value="TonB-dependent receptor, plug domain"/>
    <property type="match status" value="1"/>
</dbReference>
<comment type="caution">
    <text evidence="17">The sequence shown here is derived from an EMBL/GenBank/DDBJ whole genome shotgun (WGS) entry which is preliminary data.</text>
</comment>
<keyword evidence="10 11" id="KW-0998">Cell outer membrane</keyword>
<gene>
    <name evidence="17" type="ORF">EA660_11240</name>
</gene>
<dbReference type="CDD" id="cd01347">
    <property type="entry name" value="ligand_gated_channel"/>
    <property type="match status" value="1"/>
</dbReference>
<keyword evidence="3 11" id="KW-0813">Transport</keyword>
<dbReference type="Pfam" id="PF07715">
    <property type="entry name" value="Plug"/>
    <property type="match status" value="1"/>
</dbReference>
<protein>
    <submittedName>
        <fullName evidence="17">TonB-dependent hemoglobin/transferrin/lactoferrin family receptor</fullName>
    </submittedName>
</protein>
<evidence type="ECO:0000256" key="3">
    <source>
        <dbReference type="ARBA" id="ARBA00022448"/>
    </source>
</evidence>
<keyword evidence="9 17" id="KW-0675">Receptor</keyword>
<evidence type="ECO:0000259" key="15">
    <source>
        <dbReference type="Pfam" id="PF00593"/>
    </source>
</evidence>
<feature type="signal peptide" evidence="14">
    <location>
        <begin position="1"/>
        <end position="23"/>
    </location>
</feature>
<dbReference type="GO" id="GO:0009279">
    <property type="term" value="C:cell outer membrane"/>
    <property type="evidence" value="ECO:0007669"/>
    <property type="project" value="UniProtKB-SubCell"/>
</dbReference>
<evidence type="ECO:0000256" key="8">
    <source>
        <dbReference type="ARBA" id="ARBA00023136"/>
    </source>
</evidence>
<dbReference type="Gene3D" id="2.40.170.20">
    <property type="entry name" value="TonB-dependent receptor, beta-barrel domain"/>
    <property type="match status" value="1"/>
</dbReference>
<dbReference type="InterPro" id="IPR000531">
    <property type="entry name" value="Beta-barrel_TonB"/>
</dbReference>
<evidence type="ECO:0000256" key="13">
    <source>
        <dbReference type="SAM" id="MobiDB-lite"/>
    </source>
</evidence>
<proteinExistence type="inferred from homology"/>
<reference evidence="17 18" key="1">
    <citation type="submission" date="2019-02" db="EMBL/GenBank/DDBJ databases">
        <title>WGS of Pseudoxanthomonas species novum from clinical isolates.</title>
        <authorList>
            <person name="Bernier A.-M."/>
            <person name="Bernard K."/>
            <person name="Vachon A."/>
        </authorList>
    </citation>
    <scope>NUCLEOTIDE SEQUENCE [LARGE SCALE GENOMIC DNA]</scope>
    <source>
        <strain evidence="17 18">NML171200</strain>
    </source>
</reference>
<dbReference type="EMBL" id="SHMC01000004">
    <property type="protein sequence ID" value="TAA24307.1"/>
    <property type="molecule type" value="Genomic_DNA"/>
</dbReference>
<dbReference type="NCBIfam" id="TIGR01786">
    <property type="entry name" value="TonB-hemlactrns"/>
    <property type="match status" value="1"/>
</dbReference>
<feature type="domain" description="TonB-dependent receptor-like beta-barrel" evidence="15">
    <location>
        <begin position="267"/>
        <end position="712"/>
    </location>
</feature>
<dbReference type="AlphaFoldDB" id="A0A4Q8L894"/>
<evidence type="ECO:0000256" key="2">
    <source>
        <dbReference type="ARBA" id="ARBA00008143"/>
    </source>
</evidence>
<dbReference type="GO" id="GO:0015232">
    <property type="term" value="F:heme transmembrane transporter activity"/>
    <property type="evidence" value="ECO:0007669"/>
    <property type="project" value="InterPro"/>
</dbReference>
<evidence type="ECO:0000256" key="14">
    <source>
        <dbReference type="SAM" id="SignalP"/>
    </source>
</evidence>
<comment type="subcellular location">
    <subcellularLocation>
        <location evidence="1 11">Cell outer membrane</location>
        <topology evidence="1 11">Multi-pass membrane protein</topology>
    </subcellularLocation>
</comment>
<dbReference type="NCBIfam" id="TIGR01785">
    <property type="entry name" value="TonB-hemin"/>
    <property type="match status" value="1"/>
</dbReference>
<evidence type="ECO:0000313" key="18">
    <source>
        <dbReference type="Proteomes" id="UP000292627"/>
    </source>
</evidence>
<evidence type="ECO:0000256" key="11">
    <source>
        <dbReference type="PROSITE-ProRule" id="PRU01360"/>
    </source>
</evidence>
<dbReference type="GO" id="GO:0015344">
    <property type="term" value="F:siderophore uptake transmembrane transporter activity"/>
    <property type="evidence" value="ECO:0007669"/>
    <property type="project" value="TreeGrafter"/>
</dbReference>
<feature type="region of interest" description="Disordered" evidence="13">
    <location>
        <begin position="23"/>
        <end position="42"/>
    </location>
</feature>
<name>A0A4Q8L894_9GAMM</name>
<organism evidence="17 18">
    <name type="scientific">Pseudoxanthomonas winnipegensis</name>
    <dbReference type="NCBI Taxonomy" id="2480810"/>
    <lineage>
        <taxon>Bacteria</taxon>
        <taxon>Pseudomonadati</taxon>
        <taxon>Pseudomonadota</taxon>
        <taxon>Gammaproteobacteria</taxon>
        <taxon>Lysobacterales</taxon>
        <taxon>Lysobacteraceae</taxon>
        <taxon>Pseudoxanthomonas</taxon>
    </lineage>
</organism>
<dbReference type="InterPro" id="IPR012910">
    <property type="entry name" value="Plug_dom"/>
</dbReference>
<sequence length="752" mass="81570">MPTFRVSLLACALACALASPARAADPAVTPPGAADDAPSTRDFDPLQVTATRSQRAVSDVPNTVDVIERQRLDQALVFDIKDLVRYEPGVSVTSSFGRFGLGGFRIRGLEANRVQIITDGIRVPDAFAIGSYSNANRNFVDLDTVKRVEILRGPASALYGSDALGGVVAFVTKDPSDYLKAGKDAYFGLKFGYAGDWNGLFAGATAAFGGERWSGLAAVSHRQGQAQENMGHDRSLAPVGTAANTRTAPNPQDRNGTSVLTKLVYAPSQTSRLRLTVEGNRDDTDTNVLTARGYSASTRATTLDLRGADHQSRERVALAQELDALDWALADSLDWQVYWQDSQTTQDTHELRSTASLGRHRRDRRFDFEQREIGVQANLLKTIDAGSVVHTLRYGLDLQRTRTEQERDGRVTYANGTSTNVMSPDVFPVRDFPITDTTTAALYAQDEMAIGQRFSLVPAVRVDHYDLDPKPDAIFVEDNPGMAVTGLSKTSVSPKLGAVWKFAGDWSLYGGYARGFRAPPYNDANLGFTNLQFGYTAIPNPDLKPETSNGFELGLRYTGAAVYAALTGYRNDYHDFIESQGFVGYNAQGLMVFQSRNVSRARIYGGEFKGGIDLGALAGWSGWSLRAAAAWSHGQDLTADVPLDTIDPLTGTLGLAYDAQAWGVELAGSFARRKDRVSDATYFRPPGYGVADLLAHWNFAPGARVNLGVFNLGDRKYFNPGDVPVGTLASSTTLDRYTSTGRTVSASLTVEW</sequence>
<evidence type="ECO:0000256" key="1">
    <source>
        <dbReference type="ARBA" id="ARBA00004571"/>
    </source>
</evidence>
<dbReference type="OrthoDB" id="9764669at2"/>
<dbReference type="InterPro" id="IPR010949">
    <property type="entry name" value="TonB_Hb/transfer/lactofer_rcpt"/>
</dbReference>
<keyword evidence="6 14" id="KW-0732">Signal</keyword>
<feature type="chain" id="PRO_5020379061" evidence="14">
    <location>
        <begin position="24"/>
        <end position="752"/>
    </location>
</feature>
<dbReference type="SUPFAM" id="SSF56935">
    <property type="entry name" value="Porins"/>
    <property type="match status" value="1"/>
</dbReference>
<evidence type="ECO:0000256" key="5">
    <source>
        <dbReference type="ARBA" id="ARBA00022692"/>
    </source>
</evidence>
<keyword evidence="7 12" id="KW-0798">TonB box</keyword>
<dbReference type="GO" id="GO:0044718">
    <property type="term" value="P:siderophore transmembrane transport"/>
    <property type="evidence" value="ECO:0007669"/>
    <property type="project" value="TreeGrafter"/>
</dbReference>
<dbReference type="Proteomes" id="UP000292627">
    <property type="component" value="Unassembled WGS sequence"/>
</dbReference>
<dbReference type="InterPro" id="IPR037066">
    <property type="entry name" value="Plug_dom_sf"/>
</dbReference>
<evidence type="ECO:0000256" key="7">
    <source>
        <dbReference type="ARBA" id="ARBA00023077"/>
    </source>
</evidence>
<dbReference type="RefSeq" id="WP_130551646.1">
    <property type="nucleotide sequence ID" value="NZ_SHMC01000004.1"/>
</dbReference>
<evidence type="ECO:0000259" key="16">
    <source>
        <dbReference type="Pfam" id="PF07715"/>
    </source>
</evidence>
<dbReference type="InterPro" id="IPR036942">
    <property type="entry name" value="Beta-barrel_TonB_sf"/>
</dbReference>
<evidence type="ECO:0000256" key="12">
    <source>
        <dbReference type="RuleBase" id="RU003357"/>
    </source>
</evidence>
<evidence type="ECO:0000256" key="10">
    <source>
        <dbReference type="ARBA" id="ARBA00023237"/>
    </source>
</evidence>